<gene>
    <name evidence="1" type="ORF">K7432_017610</name>
</gene>
<dbReference type="SUPFAM" id="SSF69047">
    <property type="entry name" value="Hypothetical protein YjbJ"/>
    <property type="match status" value="1"/>
</dbReference>
<name>A0ABR2VK54_9FUNG</name>
<dbReference type="EMBL" id="JASJQH010010926">
    <property type="protein sequence ID" value="KAK9667611.1"/>
    <property type="molecule type" value="Genomic_DNA"/>
</dbReference>
<dbReference type="InterPro" id="IPR036629">
    <property type="entry name" value="YjbJ_sf"/>
</dbReference>
<organism evidence="1 2">
    <name type="scientific">Basidiobolus ranarum</name>
    <dbReference type="NCBI Taxonomy" id="34480"/>
    <lineage>
        <taxon>Eukaryota</taxon>
        <taxon>Fungi</taxon>
        <taxon>Fungi incertae sedis</taxon>
        <taxon>Zoopagomycota</taxon>
        <taxon>Entomophthoromycotina</taxon>
        <taxon>Basidiobolomycetes</taxon>
        <taxon>Basidiobolales</taxon>
        <taxon>Basidiobolaceae</taxon>
        <taxon>Basidiobolus</taxon>
    </lineage>
</organism>
<protein>
    <submittedName>
        <fullName evidence="1">Uncharacterized protein</fullName>
    </submittedName>
</protein>
<evidence type="ECO:0000313" key="2">
    <source>
        <dbReference type="Proteomes" id="UP001479436"/>
    </source>
</evidence>
<sequence>MIIRKNGDQDFEKIDKDGIQNILETIIEVAHKRMFNSEPSSAQANIEQAKGTLKETLGKGVRNERLQQTGMAQKEHGKARCDAVKNADLLRTNLSDQLDSEFQTS</sequence>
<keyword evidence="2" id="KW-1185">Reference proteome</keyword>
<dbReference type="Proteomes" id="UP001479436">
    <property type="component" value="Unassembled WGS sequence"/>
</dbReference>
<proteinExistence type="predicted"/>
<accession>A0ABR2VK54</accession>
<comment type="caution">
    <text evidence="1">The sequence shown here is derived from an EMBL/GenBank/DDBJ whole genome shotgun (WGS) entry which is preliminary data.</text>
</comment>
<reference evidence="1 2" key="1">
    <citation type="submission" date="2023-04" db="EMBL/GenBank/DDBJ databases">
        <title>Genome of Basidiobolus ranarum AG-B5.</title>
        <authorList>
            <person name="Stajich J.E."/>
            <person name="Carter-House D."/>
            <person name="Gryganskyi A."/>
        </authorList>
    </citation>
    <scope>NUCLEOTIDE SEQUENCE [LARGE SCALE GENOMIC DNA]</scope>
    <source>
        <strain evidence="1 2">AG-B5</strain>
    </source>
</reference>
<evidence type="ECO:0000313" key="1">
    <source>
        <dbReference type="EMBL" id="KAK9667611.1"/>
    </source>
</evidence>